<dbReference type="CDD" id="cd18140">
    <property type="entry name" value="HLD_clamp_RFC"/>
    <property type="match status" value="1"/>
</dbReference>
<comment type="similarity">
    <text evidence="8">Belongs to the activator 1 small subunits family. CTF18 subfamily.</text>
</comment>
<dbReference type="GO" id="GO:0005634">
    <property type="term" value="C:nucleus"/>
    <property type="evidence" value="ECO:0007669"/>
    <property type="project" value="UniProtKB-SubCell"/>
</dbReference>
<dbReference type="CDD" id="cd00009">
    <property type="entry name" value="AAA"/>
    <property type="match status" value="1"/>
</dbReference>
<evidence type="ECO:0000256" key="3">
    <source>
        <dbReference type="ARBA" id="ARBA00022741"/>
    </source>
</evidence>
<feature type="domain" description="AAA+ ATPase" evidence="10">
    <location>
        <begin position="418"/>
        <end position="571"/>
    </location>
</feature>
<evidence type="ECO:0000256" key="4">
    <source>
        <dbReference type="ARBA" id="ARBA00022840"/>
    </source>
</evidence>
<feature type="compositionally biased region" description="Acidic residues" evidence="9">
    <location>
        <begin position="312"/>
        <end position="324"/>
    </location>
</feature>
<feature type="region of interest" description="Disordered" evidence="9">
    <location>
        <begin position="377"/>
        <end position="396"/>
    </location>
</feature>
<dbReference type="AlphaFoldDB" id="A0A913Z9H5"/>
<dbReference type="RefSeq" id="XP_038048289.1">
    <property type="nucleotide sequence ID" value="XM_038192361.1"/>
</dbReference>
<evidence type="ECO:0000256" key="6">
    <source>
        <dbReference type="ARBA" id="ARBA00023242"/>
    </source>
</evidence>
<feature type="compositionally biased region" description="Polar residues" evidence="9">
    <location>
        <begin position="26"/>
        <end position="90"/>
    </location>
</feature>
<feature type="compositionally biased region" description="Basic and acidic residues" evidence="9">
    <location>
        <begin position="383"/>
        <end position="395"/>
    </location>
</feature>
<dbReference type="Pfam" id="PF00004">
    <property type="entry name" value="AAA"/>
    <property type="match status" value="1"/>
</dbReference>
<dbReference type="InterPro" id="IPR003959">
    <property type="entry name" value="ATPase_AAA_core"/>
</dbReference>
<keyword evidence="3" id="KW-0547">Nucleotide-binding</keyword>
<dbReference type="GO" id="GO:0003677">
    <property type="term" value="F:DNA binding"/>
    <property type="evidence" value="ECO:0007669"/>
    <property type="project" value="UniProtKB-KW"/>
</dbReference>
<feature type="region of interest" description="Disordered" evidence="9">
    <location>
        <begin position="141"/>
        <end position="171"/>
    </location>
</feature>
<evidence type="ECO:0000259" key="10">
    <source>
        <dbReference type="SMART" id="SM00382"/>
    </source>
</evidence>
<dbReference type="GO" id="GO:0016887">
    <property type="term" value="F:ATP hydrolysis activity"/>
    <property type="evidence" value="ECO:0007669"/>
    <property type="project" value="InterPro"/>
</dbReference>
<protein>
    <recommendedName>
        <fullName evidence="10">AAA+ ATPase domain-containing protein</fullName>
    </recommendedName>
</protein>
<evidence type="ECO:0000256" key="9">
    <source>
        <dbReference type="SAM" id="MobiDB-lite"/>
    </source>
</evidence>
<keyword evidence="5" id="KW-0238">DNA-binding</keyword>
<dbReference type="PANTHER" id="PTHR46765:SF1">
    <property type="entry name" value="P-LOOP CONTAINING NUCLEOSIDE TRIPHOSPHATE HYDROLASES SUPERFAMILY PROTEIN"/>
    <property type="match status" value="1"/>
</dbReference>
<dbReference type="GeneID" id="119722312"/>
<evidence type="ECO:0000256" key="2">
    <source>
        <dbReference type="ARBA" id="ARBA00022705"/>
    </source>
</evidence>
<dbReference type="SUPFAM" id="SSF52540">
    <property type="entry name" value="P-loop containing nucleoside triphosphate hydrolases"/>
    <property type="match status" value="1"/>
</dbReference>
<evidence type="ECO:0000313" key="12">
    <source>
        <dbReference type="Proteomes" id="UP000887568"/>
    </source>
</evidence>
<dbReference type="Gene3D" id="1.10.8.60">
    <property type="match status" value="1"/>
</dbReference>
<organism evidence="11 12">
    <name type="scientific">Patiria miniata</name>
    <name type="common">Bat star</name>
    <name type="synonym">Asterina miniata</name>
    <dbReference type="NCBI Taxonomy" id="46514"/>
    <lineage>
        <taxon>Eukaryota</taxon>
        <taxon>Metazoa</taxon>
        <taxon>Echinodermata</taxon>
        <taxon>Eleutherozoa</taxon>
        <taxon>Asterozoa</taxon>
        <taxon>Asteroidea</taxon>
        <taxon>Valvatacea</taxon>
        <taxon>Valvatida</taxon>
        <taxon>Asterinidae</taxon>
        <taxon>Patiria</taxon>
    </lineage>
</organism>
<dbReference type="GO" id="GO:0006260">
    <property type="term" value="P:DNA replication"/>
    <property type="evidence" value="ECO:0007669"/>
    <property type="project" value="UniProtKB-KW"/>
</dbReference>
<feature type="region of interest" description="Disordered" evidence="9">
    <location>
        <begin position="1"/>
        <end position="107"/>
    </location>
</feature>
<comment type="subcellular location">
    <subcellularLocation>
        <location evidence="1">Nucleus</location>
    </subcellularLocation>
</comment>
<dbReference type="Gene3D" id="3.40.50.300">
    <property type="entry name" value="P-loop containing nucleotide triphosphate hydrolases"/>
    <property type="match status" value="1"/>
</dbReference>
<dbReference type="InterPro" id="IPR047854">
    <property type="entry name" value="RFC_lid"/>
</dbReference>
<keyword evidence="2" id="KW-0235">DNA replication</keyword>
<reference evidence="11" key="1">
    <citation type="submission" date="2022-11" db="UniProtKB">
        <authorList>
            <consortium name="EnsemblMetazoa"/>
        </authorList>
    </citation>
    <scope>IDENTIFICATION</scope>
</reference>
<feature type="compositionally biased region" description="Basic and acidic residues" evidence="9">
    <location>
        <begin position="943"/>
        <end position="965"/>
    </location>
</feature>
<dbReference type="GO" id="GO:0005524">
    <property type="term" value="F:ATP binding"/>
    <property type="evidence" value="ECO:0007669"/>
    <property type="project" value="UniProtKB-KW"/>
</dbReference>
<dbReference type="OMA" id="EMADCNM"/>
<keyword evidence="6" id="KW-0539">Nucleus</keyword>
<feature type="compositionally biased region" description="Basic and acidic residues" evidence="9">
    <location>
        <begin position="7"/>
        <end position="20"/>
    </location>
</feature>
<dbReference type="SMART" id="SM00382">
    <property type="entry name" value="AAA"/>
    <property type="match status" value="1"/>
</dbReference>
<dbReference type="InterPro" id="IPR027417">
    <property type="entry name" value="P-loop_NTPase"/>
</dbReference>
<feature type="compositionally biased region" description="Basic and acidic residues" evidence="9">
    <location>
        <begin position="908"/>
        <end position="922"/>
    </location>
</feature>
<evidence type="ECO:0000256" key="1">
    <source>
        <dbReference type="ARBA" id="ARBA00004123"/>
    </source>
</evidence>
<accession>A0A913Z9H5</accession>
<evidence type="ECO:0000256" key="5">
    <source>
        <dbReference type="ARBA" id="ARBA00023125"/>
    </source>
</evidence>
<dbReference type="InterPro" id="IPR053016">
    <property type="entry name" value="CTF18-RFC_complex"/>
</dbReference>
<evidence type="ECO:0000313" key="11">
    <source>
        <dbReference type="EnsemblMetazoa" id="XP_038048289.1"/>
    </source>
</evidence>
<dbReference type="Proteomes" id="UP000887568">
    <property type="component" value="Unplaced"/>
</dbReference>
<keyword evidence="4" id="KW-0067">ATP-binding</keyword>
<dbReference type="OrthoDB" id="2195431at2759"/>
<feature type="region of interest" description="Disordered" evidence="9">
    <location>
        <begin position="908"/>
        <end position="1011"/>
    </location>
</feature>
<keyword evidence="12" id="KW-1185">Reference proteome</keyword>
<dbReference type="EnsemblMetazoa" id="XM_038192361.1">
    <property type="protein sequence ID" value="XP_038048289.1"/>
    <property type="gene ID" value="LOC119722312"/>
</dbReference>
<feature type="region of interest" description="Disordered" evidence="9">
    <location>
        <begin position="300"/>
        <end position="333"/>
    </location>
</feature>
<dbReference type="PANTHER" id="PTHR46765">
    <property type="entry name" value="P-LOOP CONTAINING NUCLEOSIDE TRIPHOSPHATE HYDROLASES SUPERFAMILY PROTEIN"/>
    <property type="match status" value="1"/>
</dbReference>
<evidence type="ECO:0000256" key="8">
    <source>
        <dbReference type="ARBA" id="ARBA00043975"/>
    </source>
</evidence>
<keyword evidence="7" id="KW-0131">Cell cycle</keyword>
<dbReference type="FunFam" id="3.40.50.300:FF:001083">
    <property type="entry name" value="Chromosome transmission fidelity factor 18"/>
    <property type="match status" value="1"/>
</dbReference>
<proteinExistence type="inferred from homology"/>
<dbReference type="InterPro" id="IPR003593">
    <property type="entry name" value="AAA+_ATPase"/>
</dbReference>
<name>A0A913Z9H5_PATMI</name>
<sequence length="1038" mass="115678">MEEDFEDRYADELEAMREMEMDFEASQRSQSQNRTALSQTGKQSHAPLTNGSQNLSITKSTATTSGLSQPKSQSDPIAALNTNGKSSSAFSGLPNGFSREPEVDGLERKAKKRDIEEMFGPLSDSEDELVIDAALPTIAPTAKRPRKLFPDASKTTDRATTSPPPSPTPEEKALAKIMLHRQQSASLAQQPAEPTRALSANSGQDTAWPAGYRRLQILHREPLGLSARITGQDGRRVYLRMKDVVGVEGKMKNKSIFKQTPGHPLRLLAVPVEMMQDDLESERHMRLVKQAQTISASINGGLSKKLGTSAGDEADDEMEDDDDTGKEAATKEKSSALWVDQYAPRRYTDLLSDDGINRNLLFWLKLWDHLVFGKEKKQRKKPKLEQQQKQAEAKNLKFKNKFQQEEQQEELDENNRPVHKIALLCGPPGLGKTTLAHIIAGHAGYNVVEMNASDDRSVEVFRNKLESSTQMQSVLVMDKRPNCLVIDEIDGAPTPAINCLLAFIKGASDNKTPTEAGTATAKKTKSKNLLRPIICICNDPYVPALRLLRQQAFVTHFPPTLSTRLAARLNEIARNNALRTDMTALMALCGKADNDIRSCLNTLQFIHGQGRVLSLALVQSLSVGQKDRHKGFFSIWQDIFKLPQPKRKQYANPHDVAAGKAKIATAADGTLGLDTSNPTSTTARFYNVVQLAQGAGDYDKLMQGIFENYLEMKFKDPRLEALNLASDWLIFHDRLGSVVARSQNYTFYRYLPYVPVVFHLLFASSSQPRLKYPNTAYENSVKQTRTQNLLSTVLSEVSPSTACFLDPRMAVTQILPLLLIILQPTFRPVNTQLFNAQEKRHMKELINTMIAYNLTYNQERSAEGQYNYVLDPNLDSVVRFSSTPPTKQMTYAAKQLIAREITLEKMRRSEAAVGGKNRDMKKGTKPSAPVKKAGPAAQSKVPRHLEKLQPKKVQDEPEKPTRDFFGRIIKKKSPGPKLADTATSTDGVDANNDPGSSQSSKAEARREQQEQLAGKLWYKFNQGFTNAVRKTVRIQDLL</sequence>
<evidence type="ECO:0000256" key="7">
    <source>
        <dbReference type="ARBA" id="ARBA00023306"/>
    </source>
</evidence>